<proteinExistence type="predicted"/>
<gene>
    <name evidence="1" type="ORF">O6P43_009523</name>
</gene>
<dbReference type="AlphaFoldDB" id="A0AAD7VDA4"/>
<dbReference type="Pfam" id="PF05910">
    <property type="entry name" value="DUF868"/>
    <property type="match status" value="1"/>
</dbReference>
<dbReference type="EMBL" id="JARAOO010000004">
    <property type="protein sequence ID" value="KAJ7971499.1"/>
    <property type="molecule type" value="Genomic_DNA"/>
</dbReference>
<dbReference type="Proteomes" id="UP001163823">
    <property type="component" value="Chromosome 4"/>
</dbReference>
<evidence type="ECO:0000313" key="2">
    <source>
        <dbReference type="Proteomes" id="UP001163823"/>
    </source>
</evidence>
<protein>
    <submittedName>
        <fullName evidence="1">DUF868 family protein</fullName>
    </submittedName>
</protein>
<evidence type="ECO:0000313" key="1">
    <source>
        <dbReference type="EMBL" id="KAJ7971499.1"/>
    </source>
</evidence>
<name>A0AAD7VDA4_QUISA</name>
<keyword evidence="2" id="KW-1185">Reference proteome</keyword>
<dbReference type="InterPro" id="IPR008586">
    <property type="entry name" value="DUF868_pln"/>
</dbReference>
<dbReference type="PANTHER" id="PTHR31972:SF16">
    <property type="entry name" value="FAMILY PROTEIN, PUTATIVE (DUF868)-RELATED"/>
    <property type="match status" value="1"/>
</dbReference>
<organism evidence="1 2">
    <name type="scientific">Quillaja saponaria</name>
    <name type="common">Soap bark tree</name>
    <dbReference type="NCBI Taxonomy" id="32244"/>
    <lineage>
        <taxon>Eukaryota</taxon>
        <taxon>Viridiplantae</taxon>
        <taxon>Streptophyta</taxon>
        <taxon>Embryophyta</taxon>
        <taxon>Tracheophyta</taxon>
        <taxon>Spermatophyta</taxon>
        <taxon>Magnoliopsida</taxon>
        <taxon>eudicotyledons</taxon>
        <taxon>Gunneridae</taxon>
        <taxon>Pentapetalae</taxon>
        <taxon>rosids</taxon>
        <taxon>fabids</taxon>
        <taxon>Fabales</taxon>
        <taxon>Quillajaceae</taxon>
        <taxon>Quillaja</taxon>
    </lineage>
</organism>
<reference evidence="1" key="1">
    <citation type="journal article" date="2023" name="Science">
        <title>Elucidation of the pathway for biosynthesis of saponin adjuvants from the soapbark tree.</title>
        <authorList>
            <person name="Reed J."/>
            <person name="Orme A."/>
            <person name="El-Demerdash A."/>
            <person name="Owen C."/>
            <person name="Martin L.B.B."/>
            <person name="Misra R.C."/>
            <person name="Kikuchi S."/>
            <person name="Rejzek M."/>
            <person name="Martin A.C."/>
            <person name="Harkess A."/>
            <person name="Leebens-Mack J."/>
            <person name="Louveau T."/>
            <person name="Stephenson M.J."/>
            <person name="Osbourn A."/>
        </authorList>
    </citation>
    <scope>NUCLEOTIDE SEQUENCE</scope>
    <source>
        <strain evidence="1">S10</strain>
    </source>
</reference>
<sequence>MRAITSCYNEHAIKVSDSYCSGPSNKACVSPKQSPSIRDAVTCIYKVKLSNQNKQLLITITWGKKIVGQGFTMNIDNNTLFPSMSNGNSQQLLKKKGTKTFQSCNLKVKVFWDLSAANYDTGPEPINGFYIIVLVDSEIGLILGDKDIHEESLDMKKFKAEGQIKLARFSLVSRIEKFSGNAVYSTKAQFSETGMTHHIVVKCGDEDEGSNSKRPVLCVYIDKKMIFQVKRLKWNFRGNQAIFLDGLLVDMMWDVHDWFFNPTSGSAVFLFRTRSGLDSRLWLEEKILELKEQDRIGFSLLISACNNKSQIDGLIETMQ</sequence>
<comment type="caution">
    <text evidence="1">The sequence shown here is derived from an EMBL/GenBank/DDBJ whole genome shotgun (WGS) entry which is preliminary data.</text>
</comment>
<dbReference type="KEGG" id="qsa:O6P43_009523"/>
<accession>A0AAD7VDA4</accession>
<dbReference type="PANTHER" id="PTHR31972">
    <property type="entry name" value="EXPRESSED PROTEIN"/>
    <property type="match status" value="1"/>
</dbReference>